<dbReference type="InterPro" id="IPR013154">
    <property type="entry name" value="ADH-like_N"/>
</dbReference>
<evidence type="ECO:0000259" key="9">
    <source>
        <dbReference type="Pfam" id="PF00107"/>
    </source>
</evidence>
<proteinExistence type="inferred from homology"/>
<dbReference type="InterPro" id="IPR013149">
    <property type="entry name" value="ADH-like_C"/>
</dbReference>
<evidence type="ECO:0000256" key="8">
    <source>
        <dbReference type="SAM" id="Phobius"/>
    </source>
</evidence>
<dbReference type="FunFam" id="3.40.50.720:FF:000003">
    <property type="entry name" value="S-(hydroxymethyl)glutathione dehydrogenase"/>
    <property type="match status" value="1"/>
</dbReference>
<evidence type="ECO:0000313" key="12">
    <source>
        <dbReference type="Proteomes" id="UP001234989"/>
    </source>
</evidence>
<dbReference type="Pfam" id="PF00107">
    <property type="entry name" value="ADH_zinc_N"/>
    <property type="match status" value="1"/>
</dbReference>
<dbReference type="PANTHER" id="PTHR43880:SF45">
    <property type="entry name" value="ALCOHOL DEHYDROGENASE-LIKE"/>
    <property type="match status" value="1"/>
</dbReference>
<dbReference type="AlphaFoldDB" id="A0AAF1A159"/>
<feature type="domain" description="Alcohol dehydrogenase-like N-terminal" evidence="10">
    <location>
        <begin position="119"/>
        <end position="246"/>
    </location>
</feature>
<feature type="domain" description="Alcohol dehydrogenase-like C-terminal" evidence="9">
    <location>
        <begin position="287"/>
        <end position="411"/>
    </location>
</feature>
<dbReference type="SUPFAM" id="SSF51735">
    <property type="entry name" value="NAD(P)-binding Rossmann-fold domains"/>
    <property type="match status" value="1"/>
</dbReference>
<dbReference type="EMBL" id="CP133622">
    <property type="protein sequence ID" value="WMV56179.1"/>
    <property type="molecule type" value="Genomic_DNA"/>
</dbReference>
<dbReference type="Gene3D" id="3.90.180.10">
    <property type="entry name" value="Medium-chain alcohol dehydrogenases, catalytic domain"/>
    <property type="match status" value="1"/>
</dbReference>
<dbReference type="InterPro" id="IPR036291">
    <property type="entry name" value="NAD(P)-bd_dom_sf"/>
</dbReference>
<dbReference type="InterPro" id="IPR011032">
    <property type="entry name" value="GroES-like_sf"/>
</dbReference>
<keyword evidence="8" id="KW-0472">Membrane</keyword>
<keyword evidence="4" id="KW-0862">Zinc</keyword>
<keyword evidence="3" id="KW-0479">Metal-binding</keyword>
<dbReference type="Gene3D" id="3.40.50.720">
    <property type="entry name" value="NAD(P)-binding Rossmann-like Domain"/>
    <property type="match status" value="1"/>
</dbReference>
<dbReference type="Proteomes" id="UP001234989">
    <property type="component" value="Chromosome 11"/>
</dbReference>
<keyword evidence="8" id="KW-1133">Transmembrane helix</keyword>
<feature type="transmembrane region" description="Helical" evidence="8">
    <location>
        <begin position="55"/>
        <end position="77"/>
    </location>
</feature>
<keyword evidence="5" id="KW-0560">Oxidoreductase</keyword>
<comment type="cofactor">
    <cofactor evidence="1">
        <name>Zn(2+)</name>
        <dbReference type="ChEBI" id="CHEBI:29105"/>
    </cofactor>
</comment>
<evidence type="ECO:0000256" key="1">
    <source>
        <dbReference type="ARBA" id="ARBA00001947"/>
    </source>
</evidence>
<protein>
    <recommendedName>
        <fullName evidence="13">Alcohol dehydrogenase</fullName>
    </recommendedName>
</protein>
<evidence type="ECO:0000256" key="3">
    <source>
        <dbReference type="ARBA" id="ARBA00022723"/>
    </source>
</evidence>
<evidence type="ECO:0000256" key="5">
    <source>
        <dbReference type="ARBA" id="ARBA00023002"/>
    </source>
</evidence>
<dbReference type="GO" id="GO:0008270">
    <property type="term" value="F:zinc ion binding"/>
    <property type="evidence" value="ECO:0007669"/>
    <property type="project" value="TreeGrafter"/>
</dbReference>
<evidence type="ECO:0008006" key="13">
    <source>
        <dbReference type="Google" id="ProtNLM"/>
    </source>
</evidence>
<evidence type="ECO:0000256" key="2">
    <source>
        <dbReference type="ARBA" id="ARBA00011738"/>
    </source>
</evidence>
<evidence type="ECO:0000259" key="10">
    <source>
        <dbReference type="Pfam" id="PF08240"/>
    </source>
</evidence>
<dbReference type="PANTHER" id="PTHR43880">
    <property type="entry name" value="ALCOHOL DEHYDROGENASE"/>
    <property type="match status" value="1"/>
</dbReference>
<dbReference type="Pfam" id="PF08240">
    <property type="entry name" value="ADH_N"/>
    <property type="match status" value="1"/>
</dbReference>
<evidence type="ECO:0000256" key="7">
    <source>
        <dbReference type="ARBA" id="ARBA00060764"/>
    </source>
</evidence>
<evidence type="ECO:0000256" key="4">
    <source>
        <dbReference type="ARBA" id="ARBA00022833"/>
    </source>
</evidence>
<accession>A0AAF1A159</accession>
<name>A0AAF1A159_SOLVR</name>
<comment type="subunit">
    <text evidence="2">Homodimer.</text>
</comment>
<dbReference type="SUPFAM" id="SSF50129">
    <property type="entry name" value="GroES-like"/>
    <property type="match status" value="2"/>
</dbReference>
<dbReference type="GO" id="GO:0051903">
    <property type="term" value="F:S-(hydroxymethyl)glutathione dehydrogenase [NAD(P)+] activity"/>
    <property type="evidence" value="ECO:0007669"/>
    <property type="project" value="TreeGrafter"/>
</dbReference>
<dbReference type="GO" id="GO:0005829">
    <property type="term" value="C:cytosol"/>
    <property type="evidence" value="ECO:0007669"/>
    <property type="project" value="TreeGrafter"/>
</dbReference>
<reference evidence="11" key="1">
    <citation type="submission" date="2023-08" db="EMBL/GenBank/DDBJ databases">
        <title>A de novo genome assembly of Solanum verrucosum Schlechtendal, a Mexican diploid species geographically isolated from the other diploid A-genome species in potato relatives.</title>
        <authorList>
            <person name="Hosaka K."/>
        </authorList>
    </citation>
    <scope>NUCLEOTIDE SEQUENCE</scope>
    <source>
        <tissue evidence="11">Young leaves</tissue>
    </source>
</reference>
<keyword evidence="6" id="KW-0520">NAD</keyword>
<evidence type="ECO:0000256" key="6">
    <source>
        <dbReference type="ARBA" id="ARBA00023027"/>
    </source>
</evidence>
<dbReference type="FunFam" id="3.90.180.10:FF:000067">
    <property type="entry name" value="alcohol dehydrogenase 1-like isoform X1"/>
    <property type="match status" value="1"/>
</dbReference>
<keyword evidence="8" id="KW-0812">Transmembrane</keyword>
<gene>
    <name evidence="11" type="ORF">MTR67_049564</name>
</gene>
<keyword evidence="12" id="KW-1185">Reference proteome</keyword>
<sequence length="458" mass="51460">MNLLYCGPIINNIEINIIWCIYMLFIKNHIFSCQNMNFSCQNINFPTLYRDLHVLYIYIYIYITACLKQFYLLHIIISRFDFTIMNSSNHRVITCKCAVVWKSGEELKIEEIEVDPPKSTEVRIKMIYASLCGTDVLCCNGFPKPLFPRIPGHEGVGAIESVGESVKDLKEGDIVMPHFLGECGDCPNCKSKRSNLCHKYPLNFSGLLLDGTSRMSINGQKIYHHVSCSTLSEYIVLDENYVIKVDPRLPIEHVPFLCCAFTTGFGATWKDVNIEKGSTVAVLGLGGVGLGVVEGARQKEATKIIGMDIHEMKSEKAKIYGITDFINISEKSISELIKDATGGLGVDYFFECTDVPQLTINEAIQSTRMGYGTVIVLGAGLVLDWQMSYVPLMFGRTLKGSIYGGIRTHTDLPSIIDKCIRKEIKLDELLTHEVSFNDVNKAFEYLKEPNCVKVLIKF</sequence>
<dbReference type="GO" id="GO:0046294">
    <property type="term" value="P:formaldehyde catabolic process"/>
    <property type="evidence" value="ECO:0007669"/>
    <property type="project" value="TreeGrafter"/>
</dbReference>
<comment type="similarity">
    <text evidence="7">Belongs to the zinc-containing alcohol dehydrogenase family. Class-IV subfamily.</text>
</comment>
<organism evidence="11 12">
    <name type="scientific">Solanum verrucosum</name>
    <dbReference type="NCBI Taxonomy" id="315347"/>
    <lineage>
        <taxon>Eukaryota</taxon>
        <taxon>Viridiplantae</taxon>
        <taxon>Streptophyta</taxon>
        <taxon>Embryophyta</taxon>
        <taxon>Tracheophyta</taxon>
        <taxon>Spermatophyta</taxon>
        <taxon>Magnoliopsida</taxon>
        <taxon>eudicotyledons</taxon>
        <taxon>Gunneridae</taxon>
        <taxon>Pentapetalae</taxon>
        <taxon>asterids</taxon>
        <taxon>lamiids</taxon>
        <taxon>Solanales</taxon>
        <taxon>Solanaceae</taxon>
        <taxon>Solanoideae</taxon>
        <taxon>Solaneae</taxon>
        <taxon>Solanum</taxon>
    </lineage>
</organism>
<evidence type="ECO:0000313" key="11">
    <source>
        <dbReference type="EMBL" id="WMV56179.1"/>
    </source>
</evidence>